<sequence length="483" mass="48858">MPRRTEEHAGSRCRRVAGDGEDHHVHPSRAALLACLGAGFATLLDASVIAFTAPAVRDSLGLDTGQVQWFLASFSLTFGLGLAPAGRLGDAYGRRTLFTIGLLVFVTGAIVSGLAFDGAVLVGGRLLQGFGAGVISAQVLGVMQDVFTGQDRLRALAAYTSAGAAAGIVGPLLAGGLFALLDPALAWRLVLLAPAPFAVVTIVLALRGLPRDGGRRARVSLDLPGIALLGALVVVVTIPVIDPGIPPAGAVAIVVASVLLLVALVVWERATTARGRLALFAPALIRSRGFVLGNVAALLWFGSVLATGTVTAVHFLDSHGIGALTVALALVPAAAGRIVASQQGARLFARSGPIVVPIGLAVHATCIATMWLATFLVDGVALFVTVCLVQIPAGMASGIVEPALRAVTLGHAPPGFNGVAASFLQLTQRLSATFFVALTTGILLAGAASPTAALGWALLVCALAAACAALTATDRSVRGAPGR</sequence>
<feature type="transmembrane region" description="Helical" evidence="6">
    <location>
        <begin position="454"/>
        <end position="473"/>
    </location>
</feature>
<feature type="region of interest" description="Disordered" evidence="5">
    <location>
        <begin position="1"/>
        <end position="22"/>
    </location>
</feature>
<proteinExistence type="predicted"/>
<dbReference type="Gene3D" id="1.20.1250.20">
    <property type="entry name" value="MFS general substrate transporter like domains"/>
    <property type="match status" value="1"/>
</dbReference>
<evidence type="ECO:0000256" key="3">
    <source>
        <dbReference type="ARBA" id="ARBA00022989"/>
    </source>
</evidence>
<keyword evidence="4 6" id="KW-0472">Membrane</keyword>
<dbReference type="PROSITE" id="PS50850">
    <property type="entry name" value="MFS"/>
    <property type="match status" value="1"/>
</dbReference>
<dbReference type="Proteomes" id="UP000467240">
    <property type="component" value="Unassembled WGS sequence"/>
</dbReference>
<accession>A0A7J5C2W9</accession>
<evidence type="ECO:0000256" key="4">
    <source>
        <dbReference type="ARBA" id="ARBA00023136"/>
    </source>
</evidence>
<feature type="transmembrane region" description="Helical" evidence="6">
    <location>
        <begin position="321"/>
        <end position="340"/>
    </location>
</feature>
<feature type="transmembrane region" description="Helical" evidence="6">
    <location>
        <begin position="221"/>
        <end position="241"/>
    </location>
</feature>
<dbReference type="SUPFAM" id="SSF103473">
    <property type="entry name" value="MFS general substrate transporter"/>
    <property type="match status" value="1"/>
</dbReference>
<feature type="domain" description="Major facilitator superfamily (MFS) profile" evidence="7">
    <location>
        <begin position="31"/>
        <end position="476"/>
    </location>
</feature>
<name>A0A7J5C2W9_9MICO</name>
<comment type="subcellular location">
    <subcellularLocation>
        <location evidence="1">Cell membrane</location>
        <topology evidence="1">Multi-pass membrane protein</topology>
    </subcellularLocation>
</comment>
<feature type="transmembrane region" description="Helical" evidence="6">
    <location>
        <begin position="247"/>
        <end position="268"/>
    </location>
</feature>
<feature type="transmembrane region" description="Helical" evidence="6">
    <location>
        <begin position="352"/>
        <end position="373"/>
    </location>
</feature>
<feature type="transmembrane region" description="Helical" evidence="6">
    <location>
        <begin position="97"/>
        <end position="116"/>
    </location>
</feature>
<dbReference type="EMBL" id="WBJZ01000001">
    <property type="protein sequence ID" value="KAB1662542.1"/>
    <property type="molecule type" value="Genomic_DNA"/>
</dbReference>
<gene>
    <name evidence="8" type="ORF">F8O01_00925</name>
</gene>
<reference evidence="8 9" key="1">
    <citation type="submission" date="2019-09" db="EMBL/GenBank/DDBJ databases">
        <title>Phylogeny of genus Pseudoclavibacter and closely related genus.</title>
        <authorList>
            <person name="Li Y."/>
        </authorList>
    </citation>
    <scope>NUCLEOTIDE SEQUENCE [LARGE SCALE GENOMIC DNA]</scope>
    <source>
        <strain evidence="8 9">DSM 23821</strain>
    </source>
</reference>
<feature type="transmembrane region" description="Helical" evidence="6">
    <location>
        <begin position="155"/>
        <end position="179"/>
    </location>
</feature>
<dbReference type="Pfam" id="PF07690">
    <property type="entry name" value="MFS_1"/>
    <property type="match status" value="1"/>
</dbReference>
<feature type="transmembrane region" description="Helical" evidence="6">
    <location>
        <begin position="185"/>
        <end position="209"/>
    </location>
</feature>
<dbReference type="PANTHER" id="PTHR42718">
    <property type="entry name" value="MAJOR FACILITATOR SUPERFAMILY MULTIDRUG TRANSPORTER MFSC"/>
    <property type="match status" value="1"/>
</dbReference>
<evidence type="ECO:0000256" key="5">
    <source>
        <dbReference type="SAM" id="MobiDB-lite"/>
    </source>
</evidence>
<keyword evidence="9" id="KW-1185">Reference proteome</keyword>
<dbReference type="InterPro" id="IPR011701">
    <property type="entry name" value="MFS"/>
</dbReference>
<feature type="transmembrane region" description="Helical" evidence="6">
    <location>
        <begin position="289"/>
        <end position="315"/>
    </location>
</feature>
<dbReference type="GO" id="GO:0022857">
    <property type="term" value="F:transmembrane transporter activity"/>
    <property type="evidence" value="ECO:0007669"/>
    <property type="project" value="InterPro"/>
</dbReference>
<feature type="transmembrane region" description="Helical" evidence="6">
    <location>
        <begin position="30"/>
        <end position="55"/>
    </location>
</feature>
<feature type="transmembrane region" description="Helical" evidence="6">
    <location>
        <begin position="379"/>
        <end position="400"/>
    </location>
</feature>
<dbReference type="GO" id="GO:0005886">
    <property type="term" value="C:plasma membrane"/>
    <property type="evidence" value="ECO:0007669"/>
    <property type="project" value="UniProtKB-SubCell"/>
</dbReference>
<dbReference type="PANTHER" id="PTHR42718:SF39">
    <property type="entry name" value="ACTINORHODIN TRANSPORTER-RELATED"/>
    <property type="match status" value="1"/>
</dbReference>
<feature type="transmembrane region" description="Helical" evidence="6">
    <location>
        <begin position="122"/>
        <end position="143"/>
    </location>
</feature>
<organism evidence="8 9">
    <name type="scientific">Pseudoclavibacter chungangensis</name>
    <dbReference type="NCBI Taxonomy" id="587635"/>
    <lineage>
        <taxon>Bacteria</taxon>
        <taxon>Bacillati</taxon>
        <taxon>Actinomycetota</taxon>
        <taxon>Actinomycetes</taxon>
        <taxon>Micrococcales</taxon>
        <taxon>Microbacteriaceae</taxon>
        <taxon>Pseudoclavibacter</taxon>
    </lineage>
</organism>
<protein>
    <submittedName>
        <fullName evidence="8">MFS transporter</fullName>
    </submittedName>
</protein>
<evidence type="ECO:0000256" key="1">
    <source>
        <dbReference type="ARBA" id="ARBA00004651"/>
    </source>
</evidence>
<evidence type="ECO:0000313" key="8">
    <source>
        <dbReference type="EMBL" id="KAB1662542.1"/>
    </source>
</evidence>
<evidence type="ECO:0000256" key="2">
    <source>
        <dbReference type="ARBA" id="ARBA00022692"/>
    </source>
</evidence>
<dbReference type="InterPro" id="IPR036259">
    <property type="entry name" value="MFS_trans_sf"/>
</dbReference>
<feature type="transmembrane region" description="Helical" evidence="6">
    <location>
        <begin position="430"/>
        <end position="448"/>
    </location>
</feature>
<dbReference type="AlphaFoldDB" id="A0A7J5C2W9"/>
<dbReference type="OrthoDB" id="70840at2"/>
<evidence type="ECO:0000313" key="9">
    <source>
        <dbReference type="Proteomes" id="UP000467240"/>
    </source>
</evidence>
<keyword evidence="2 6" id="KW-0812">Transmembrane</keyword>
<dbReference type="InterPro" id="IPR020846">
    <property type="entry name" value="MFS_dom"/>
</dbReference>
<feature type="transmembrane region" description="Helical" evidence="6">
    <location>
        <begin position="67"/>
        <end position="85"/>
    </location>
</feature>
<evidence type="ECO:0000259" key="7">
    <source>
        <dbReference type="PROSITE" id="PS50850"/>
    </source>
</evidence>
<evidence type="ECO:0000256" key="6">
    <source>
        <dbReference type="SAM" id="Phobius"/>
    </source>
</evidence>
<comment type="caution">
    <text evidence="8">The sequence shown here is derived from an EMBL/GenBank/DDBJ whole genome shotgun (WGS) entry which is preliminary data.</text>
</comment>
<keyword evidence="3 6" id="KW-1133">Transmembrane helix</keyword>